<dbReference type="Proteomes" id="UP000244441">
    <property type="component" value="Chromosome"/>
</dbReference>
<name>A0A2S0VPQ0_9ALTE</name>
<keyword evidence="1" id="KW-0472">Membrane</keyword>
<keyword evidence="1" id="KW-0812">Transmembrane</keyword>
<dbReference type="OrthoDB" id="9256045at2"/>
<keyword evidence="3" id="KW-1185">Reference proteome</keyword>
<accession>A0A2S0VPQ0</accession>
<reference evidence="2 3" key="1">
    <citation type="submission" date="2018-01" db="EMBL/GenBank/DDBJ databases">
        <title>Genome sequence of a Cantenovulum-like bacteria.</title>
        <authorList>
            <person name="Tan W.R."/>
            <person name="Lau N.-S."/>
            <person name="Go F."/>
            <person name="Amirul A.-A.A."/>
        </authorList>
    </citation>
    <scope>NUCLEOTIDE SEQUENCE [LARGE SCALE GENOMIC DNA]</scope>
    <source>
        <strain evidence="2 3">CCB-QB4</strain>
    </source>
</reference>
<feature type="transmembrane region" description="Helical" evidence="1">
    <location>
        <begin position="47"/>
        <end position="65"/>
    </location>
</feature>
<evidence type="ECO:0000313" key="3">
    <source>
        <dbReference type="Proteomes" id="UP000244441"/>
    </source>
</evidence>
<dbReference type="AlphaFoldDB" id="A0A2S0VPQ0"/>
<dbReference type="EMBL" id="CP026604">
    <property type="protein sequence ID" value="AWB66184.1"/>
    <property type="molecule type" value="Genomic_DNA"/>
</dbReference>
<dbReference type="KEGG" id="cate:C2869_06925"/>
<gene>
    <name evidence="2" type="ORF">C2869_06925</name>
</gene>
<feature type="transmembrane region" description="Helical" evidence="1">
    <location>
        <begin position="21"/>
        <end position="41"/>
    </location>
</feature>
<keyword evidence="1" id="KW-1133">Transmembrane helix</keyword>
<proteinExistence type="predicted"/>
<protein>
    <submittedName>
        <fullName evidence="2">Uncharacterized protein</fullName>
    </submittedName>
</protein>
<organism evidence="2 3">
    <name type="scientific">Saccharobesus litoralis</name>
    <dbReference type="NCBI Taxonomy" id="2172099"/>
    <lineage>
        <taxon>Bacteria</taxon>
        <taxon>Pseudomonadati</taxon>
        <taxon>Pseudomonadota</taxon>
        <taxon>Gammaproteobacteria</taxon>
        <taxon>Alteromonadales</taxon>
        <taxon>Alteromonadaceae</taxon>
        <taxon>Saccharobesus</taxon>
    </lineage>
</organism>
<dbReference type="RefSeq" id="WP_108602256.1">
    <property type="nucleotide sequence ID" value="NZ_CP026604.1"/>
</dbReference>
<evidence type="ECO:0000313" key="2">
    <source>
        <dbReference type="EMBL" id="AWB66184.1"/>
    </source>
</evidence>
<sequence length="84" mass="9592">MKLSDKDKKMIEWLERQDASWSYLRWIIVISALISLGLFFTQYSEDLVLLILGIAGLSYTLGSWSGRAEVSLLLKVVNELSLKK</sequence>
<evidence type="ECO:0000256" key="1">
    <source>
        <dbReference type="SAM" id="Phobius"/>
    </source>
</evidence>